<comment type="similarity">
    <text evidence="2 6">Belongs to the acyl-CoA dehydrogenase family.</text>
</comment>
<evidence type="ECO:0000256" key="4">
    <source>
        <dbReference type="ARBA" id="ARBA00022827"/>
    </source>
</evidence>
<evidence type="ECO:0000259" key="9">
    <source>
        <dbReference type="Pfam" id="PF02771"/>
    </source>
</evidence>
<dbReference type="GO" id="GO:0050660">
    <property type="term" value="F:flavin adenine dinucleotide binding"/>
    <property type="evidence" value="ECO:0007669"/>
    <property type="project" value="InterPro"/>
</dbReference>
<dbReference type="Pfam" id="PF02770">
    <property type="entry name" value="Acyl-CoA_dh_M"/>
    <property type="match status" value="1"/>
</dbReference>
<keyword evidence="5 6" id="KW-0560">Oxidoreductase</keyword>
<protein>
    <submittedName>
        <fullName evidence="10">Acyl-CoA dehydrogenase</fullName>
    </submittedName>
</protein>
<dbReference type="InterPro" id="IPR036250">
    <property type="entry name" value="AcylCo_DH-like_C"/>
</dbReference>
<comment type="cofactor">
    <cofactor evidence="1 6">
        <name>FAD</name>
        <dbReference type="ChEBI" id="CHEBI:57692"/>
    </cofactor>
</comment>
<dbReference type="FunFam" id="2.40.110.10:FF:000002">
    <property type="entry name" value="Acyl-CoA dehydrogenase fadE12"/>
    <property type="match status" value="1"/>
</dbReference>
<evidence type="ECO:0000259" key="8">
    <source>
        <dbReference type="Pfam" id="PF02770"/>
    </source>
</evidence>
<comment type="caution">
    <text evidence="10">The sequence shown here is derived from an EMBL/GenBank/DDBJ whole genome shotgun (WGS) entry which is preliminary data.</text>
</comment>
<dbReference type="InterPro" id="IPR046373">
    <property type="entry name" value="Acyl-CoA_Oxase/DH_mid-dom_sf"/>
</dbReference>
<feature type="domain" description="Acyl-CoA dehydrogenase/oxidase C-terminal" evidence="7">
    <location>
        <begin position="230"/>
        <end position="378"/>
    </location>
</feature>
<name>A0A845QCE4_9HYPH</name>
<dbReference type="OrthoDB" id="9775090at2"/>
<keyword evidence="4 6" id="KW-0274">FAD</keyword>
<dbReference type="InterPro" id="IPR013786">
    <property type="entry name" value="AcylCoA_DH/ox_N"/>
</dbReference>
<gene>
    <name evidence="10" type="ORF">GTQ45_10135</name>
</gene>
<keyword evidence="11" id="KW-1185">Reference proteome</keyword>
<dbReference type="Pfam" id="PF02771">
    <property type="entry name" value="Acyl-CoA_dh_N"/>
    <property type="match status" value="1"/>
</dbReference>
<dbReference type="PANTHER" id="PTHR43884">
    <property type="entry name" value="ACYL-COA DEHYDROGENASE"/>
    <property type="match status" value="1"/>
</dbReference>
<dbReference type="InterPro" id="IPR006091">
    <property type="entry name" value="Acyl-CoA_Oxase/DH_mid-dom"/>
</dbReference>
<feature type="domain" description="Acyl-CoA oxidase/dehydrogenase middle" evidence="8">
    <location>
        <begin position="125"/>
        <end position="218"/>
    </location>
</feature>
<dbReference type="FunFam" id="1.20.140.10:FF:000001">
    <property type="entry name" value="Acyl-CoA dehydrogenase"/>
    <property type="match status" value="1"/>
</dbReference>
<dbReference type="GO" id="GO:0003995">
    <property type="term" value="F:acyl-CoA dehydrogenase activity"/>
    <property type="evidence" value="ECO:0007669"/>
    <property type="project" value="TreeGrafter"/>
</dbReference>
<evidence type="ECO:0000256" key="6">
    <source>
        <dbReference type="RuleBase" id="RU362125"/>
    </source>
</evidence>
<dbReference type="PANTHER" id="PTHR43884:SF12">
    <property type="entry name" value="ISOVALERYL-COA DEHYDROGENASE, MITOCHONDRIAL-RELATED"/>
    <property type="match status" value="1"/>
</dbReference>
<evidence type="ECO:0000256" key="3">
    <source>
        <dbReference type="ARBA" id="ARBA00022630"/>
    </source>
</evidence>
<dbReference type="InterPro" id="IPR009100">
    <property type="entry name" value="AcylCoA_DH/oxidase_NM_dom_sf"/>
</dbReference>
<organism evidence="10 11">
    <name type="scientific">Pyruvatibacter mobilis</name>
    <dbReference type="NCBI Taxonomy" id="1712261"/>
    <lineage>
        <taxon>Bacteria</taxon>
        <taxon>Pseudomonadati</taxon>
        <taxon>Pseudomonadota</taxon>
        <taxon>Alphaproteobacteria</taxon>
        <taxon>Hyphomicrobiales</taxon>
        <taxon>Parvibaculaceae</taxon>
        <taxon>Pyruvatibacter</taxon>
    </lineage>
</organism>
<evidence type="ECO:0000256" key="2">
    <source>
        <dbReference type="ARBA" id="ARBA00009347"/>
    </source>
</evidence>
<dbReference type="Gene3D" id="2.40.110.10">
    <property type="entry name" value="Butyryl-CoA Dehydrogenase, subunit A, domain 2"/>
    <property type="match status" value="1"/>
</dbReference>
<evidence type="ECO:0000259" key="7">
    <source>
        <dbReference type="Pfam" id="PF00441"/>
    </source>
</evidence>
<feature type="domain" description="Acyl-CoA dehydrogenase/oxidase N-terminal" evidence="9">
    <location>
        <begin position="7"/>
        <end position="119"/>
    </location>
</feature>
<dbReference type="SUPFAM" id="SSF56645">
    <property type="entry name" value="Acyl-CoA dehydrogenase NM domain-like"/>
    <property type="match status" value="1"/>
</dbReference>
<dbReference type="Pfam" id="PF00441">
    <property type="entry name" value="Acyl-CoA_dh_1"/>
    <property type="match status" value="1"/>
</dbReference>
<proteinExistence type="inferred from homology"/>
<dbReference type="Gene3D" id="1.20.140.10">
    <property type="entry name" value="Butyryl-CoA Dehydrogenase, subunit A, domain 3"/>
    <property type="match status" value="1"/>
</dbReference>
<evidence type="ECO:0000256" key="1">
    <source>
        <dbReference type="ARBA" id="ARBA00001974"/>
    </source>
</evidence>
<evidence type="ECO:0000313" key="10">
    <source>
        <dbReference type="EMBL" id="NBG96089.1"/>
    </source>
</evidence>
<evidence type="ECO:0000256" key="5">
    <source>
        <dbReference type="ARBA" id="ARBA00023002"/>
    </source>
</evidence>
<evidence type="ECO:0000313" key="11">
    <source>
        <dbReference type="Proteomes" id="UP000470384"/>
    </source>
</evidence>
<dbReference type="Proteomes" id="UP000470384">
    <property type="component" value="Unassembled WGS sequence"/>
</dbReference>
<sequence length="380" mass="41954">MLNAYDTEERRQFRDTVRRFVDTEVRPYADEWDEAGDIPWELHEKAGSLGVFGFGIDEQYGGLGFDDCFMRKAWMEEMGASGANGVLAALVGRTISIDPIQKLASEEIRERVLADVVAGRKGSSLAITEPSGGSDVANLQTRAHRDGNHYVLNGSKTFITGGMKSDYFVVGARTGGEGLNGISLFFVEKDFPGFSRTPLGAKMGWWASDQATLYFDDCRVPAENLMGTEGRGFIEIMKNFNLERVGLTAEALGMMKEALRCSIEWAQERKTFGQRLIEHQVIRHKIADMSAKTEALDAYLDQICHTINEGEMPVAEICKAKVFGTKALEFVASEAMQILGGAGYLRGNSVERIYREVKVLAIGGGSEEIMRDLAVRQMGL</sequence>
<dbReference type="InterPro" id="IPR037069">
    <property type="entry name" value="AcylCoA_DH/ox_N_sf"/>
</dbReference>
<dbReference type="EMBL" id="WXYQ01000006">
    <property type="protein sequence ID" value="NBG96089.1"/>
    <property type="molecule type" value="Genomic_DNA"/>
</dbReference>
<reference evidence="10 11" key="1">
    <citation type="journal article" date="2016" name="Int. J. Syst. Evol. Microbiol.">
        <title>Pyruvatibacter mobilis gen. nov., sp. nov., a marine bacterium from the culture broth of Picochlorum sp. 122.</title>
        <authorList>
            <person name="Wang G."/>
            <person name="Tang M."/>
            <person name="Wu H."/>
            <person name="Dai S."/>
            <person name="Li T."/>
            <person name="Chen C."/>
            <person name="He H."/>
            <person name="Fan J."/>
            <person name="Xiang W."/>
            <person name="Li X."/>
        </authorList>
    </citation>
    <scope>NUCLEOTIDE SEQUENCE [LARGE SCALE GENOMIC DNA]</scope>
    <source>
        <strain evidence="10 11">GYP-11</strain>
    </source>
</reference>
<accession>A0A845QCE4</accession>
<dbReference type="InterPro" id="IPR009075">
    <property type="entry name" value="AcylCo_DH/oxidase_C"/>
</dbReference>
<keyword evidence="3 6" id="KW-0285">Flavoprotein</keyword>
<dbReference type="SUPFAM" id="SSF47203">
    <property type="entry name" value="Acyl-CoA dehydrogenase C-terminal domain-like"/>
    <property type="match status" value="1"/>
</dbReference>
<dbReference type="Gene3D" id="1.10.540.10">
    <property type="entry name" value="Acyl-CoA dehydrogenase/oxidase, N-terminal domain"/>
    <property type="match status" value="1"/>
</dbReference>
<dbReference type="AlphaFoldDB" id="A0A845QCE4"/>